<dbReference type="Pfam" id="PF13471">
    <property type="entry name" value="Transglut_core3"/>
    <property type="match status" value="1"/>
</dbReference>
<dbReference type="EMBL" id="JBHSNA010000002">
    <property type="protein sequence ID" value="MFC5565455.1"/>
    <property type="molecule type" value="Genomic_DNA"/>
</dbReference>
<accession>A0ABW0S953</accession>
<dbReference type="Proteomes" id="UP001596056">
    <property type="component" value="Unassembled WGS sequence"/>
</dbReference>
<dbReference type="InterPro" id="IPR032708">
    <property type="entry name" value="McjB_C"/>
</dbReference>
<reference evidence="3" key="1">
    <citation type="journal article" date="2019" name="Int. J. Syst. Evol. Microbiol.">
        <title>The Global Catalogue of Microorganisms (GCM) 10K type strain sequencing project: providing services to taxonomists for standard genome sequencing and annotation.</title>
        <authorList>
            <consortium name="The Broad Institute Genomics Platform"/>
            <consortium name="The Broad Institute Genome Sequencing Center for Infectious Disease"/>
            <person name="Wu L."/>
            <person name="Ma J."/>
        </authorList>
    </citation>
    <scope>NUCLEOTIDE SEQUENCE [LARGE SCALE GENOMIC DNA]</scope>
    <source>
        <strain evidence="3">KACC 11588</strain>
    </source>
</reference>
<name>A0ABW0S953_9RHOB</name>
<dbReference type="NCBIfam" id="NF033537">
    <property type="entry name" value="lasso_biosyn_B2"/>
    <property type="match status" value="1"/>
</dbReference>
<proteinExistence type="predicted"/>
<sequence length="144" mass="15549">MGEGTIRRLGPLAWADLLRAALELGAARMLLRRRSCRDLIRMTRARTPAQPIPETRATRVVERVAFAVPRVAARVPWRADCLVQALAAQSWLTRAGVESELRIGARQEDATGFEAHAWLTCGPRVVTGGGAGAFAVLVGPDTPV</sequence>
<evidence type="ECO:0000313" key="2">
    <source>
        <dbReference type="EMBL" id="MFC5565455.1"/>
    </source>
</evidence>
<feature type="domain" description="Microcin J25-processing protein McjB C-terminal" evidence="1">
    <location>
        <begin position="22"/>
        <end position="137"/>
    </location>
</feature>
<gene>
    <name evidence="2" type="ORF">ACFPOC_03380</name>
</gene>
<organism evidence="2 3">
    <name type="scientific">Rubellimicrobium aerolatum</name>
    <dbReference type="NCBI Taxonomy" id="490979"/>
    <lineage>
        <taxon>Bacteria</taxon>
        <taxon>Pseudomonadati</taxon>
        <taxon>Pseudomonadota</taxon>
        <taxon>Alphaproteobacteria</taxon>
        <taxon>Rhodobacterales</taxon>
        <taxon>Roseobacteraceae</taxon>
        <taxon>Rubellimicrobium</taxon>
    </lineage>
</organism>
<protein>
    <submittedName>
        <fullName evidence="2">Lasso peptide biosynthesis B2 protein</fullName>
    </submittedName>
</protein>
<evidence type="ECO:0000313" key="3">
    <source>
        <dbReference type="Proteomes" id="UP001596056"/>
    </source>
</evidence>
<evidence type="ECO:0000259" key="1">
    <source>
        <dbReference type="Pfam" id="PF13471"/>
    </source>
</evidence>
<keyword evidence="3" id="KW-1185">Reference proteome</keyword>
<dbReference type="RefSeq" id="WP_209837889.1">
    <property type="nucleotide sequence ID" value="NZ_JAGGJP010000002.1"/>
</dbReference>
<dbReference type="InterPro" id="IPR053521">
    <property type="entry name" value="McjB-like"/>
</dbReference>
<comment type="caution">
    <text evidence="2">The sequence shown here is derived from an EMBL/GenBank/DDBJ whole genome shotgun (WGS) entry which is preliminary data.</text>
</comment>